<proteinExistence type="predicted"/>
<dbReference type="AlphaFoldDB" id="X0Z952"/>
<keyword evidence="1" id="KW-0812">Transmembrane</keyword>
<accession>X0Z952</accession>
<dbReference type="GO" id="GO:0004713">
    <property type="term" value="F:protein tyrosine kinase activity"/>
    <property type="evidence" value="ECO:0007669"/>
    <property type="project" value="TreeGrafter"/>
</dbReference>
<dbReference type="GO" id="GO:0005886">
    <property type="term" value="C:plasma membrane"/>
    <property type="evidence" value="ECO:0007669"/>
    <property type="project" value="TreeGrafter"/>
</dbReference>
<keyword evidence="1" id="KW-0472">Membrane</keyword>
<evidence type="ECO:0008006" key="3">
    <source>
        <dbReference type="Google" id="ProtNLM"/>
    </source>
</evidence>
<organism evidence="2">
    <name type="scientific">marine sediment metagenome</name>
    <dbReference type="NCBI Taxonomy" id="412755"/>
    <lineage>
        <taxon>unclassified sequences</taxon>
        <taxon>metagenomes</taxon>
        <taxon>ecological metagenomes</taxon>
    </lineage>
</organism>
<evidence type="ECO:0000313" key="2">
    <source>
        <dbReference type="EMBL" id="GAG65759.1"/>
    </source>
</evidence>
<dbReference type="EMBL" id="BART01001272">
    <property type="protein sequence ID" value="GAG65759.1"/>
    <property type="molecule type" value="Genomic_DNA"/>
</dbReference>
<evidence type="ECO:0000256" key="1">
    <source>
        <dbReference type="SAM" id="Phobius"/>
    </source>
</evidence>
<dbReference type="PANTHER" id="PTHR32309:SF13">
    <property type="entry name" value="FERRIC ENTEROBACTIN TRANSPORT PROTEIN FEPE"/>
    <property type="match status" value="1"/>
</dbReference>
<dbReference type="PANTHER" id="PTHR32309">
    <property type="entry name" value="TYROSINE-PROTEIN KINASE"/>
    <property type="match status" value="1"/>
</dbReference>
<name>X0Z952_9ZZZZ</name>
<dbReference type="InterPro" id="IPR050445">
    <property type="entry name" value="Bact_polysacc_biosynth/exp"/>
</dbReference>
<feature type="transmembrane region" description="Helical" evidence="1">
    <location>
        <begin position="6"/>
        <end position="23"/>
    </location>
</feature>
<sequence length="407" mass="46995">MILFNWYWFALSLFIAISAAYIVNRYTTPVYNISASVIVRDDARGSMGSTGAEQFIQGMEMFRTQKNVQNEMGILKSYNLANKTIQELDFGITYVKIGRSQVKKTWLYNQCPFEVILDSSKYTRKNFPVNIMILSPDEYMLEIDEDYKISKILKFGEKFEHQHFNFYLRIKNNFVFGSSSYYKYYFVIKGLNSLSNQYRSKLNVGVNDELGSILTLSLQGYNVQQEADYLNKLCEVYIRSGLDEKNQIAINTINFIDEQLKVIVDSLQSAELSLQNFRSDRSLIDLSSEGSLIMNRLEKFESEKTLLLIKDNYYKYLLGYIETKNELTDIIAPSLVGVEDAVLNSLITQISQLYKEKGTLTYSAYDNNPALNLINQNIQTTRTALLENLQNNIKSIEFSLDDVNQRI</sequence>
<gene>
    <name evidence="2" type="ORF">S01H4_04665</name>
</gene>
<protein>
    <recommendedName>
        <fullName evidence="3">Polysaccharide chain length determinant N-terminal domain-containing protein</fullName>
    </recommendedName>
</protein>
<reference evidence="2" key="1">
    <citation type="journal article" date="2014" name="Front. Microbiol.">
        <title>High frequency of phylogenetically diverse reductive dehalogenase-homologous genes in deep subseafloor sedimentary metagenomes.</title>
        <authorList>
            <person name="Kawai M."/>
            <person name="Futagami T."/>
            <person name="Toyoda A."/>
            <person name="Takaki Y."/>
            <person name="Nishi S."/>
            <person name="Hori S."/>
            <person name="Arai W."/>
            <person name="Tsubouchi T."/>
            <person name="Morono Y."/>
            <person name="Uchiyama I."/>
            <person name="Ito T."/>
            <person name="Fujiyama A."/>
            <person name="Inagaki F."/>
            <person name="Takami H."/>
        </authorList>
    </citation>
    <scope>NUCLEOTIDE SEQUENCE</scope>
    <source>
        <strain evidence="2">Expedition CK06-06</strain>
    </source>
</reference>
<keyword evidence="1" id="KW-1133">Transmembrane helix</keyword>
<comment type="caution">
    <text evidence="2">The sequence shown here is derived from an EMBL/GenBank/DDBJ whole genome shotgun (WGS) entry which is preliminary data.</text>
</comment>
<feature type="non-terminal residue" evidence="2">
    <location>
        <position position="407"/>
    </location>
</feature>